<dbReference type="PANTHER" id="PTHR12526">
    <property type="entry name" value="GLYCOSYLTRANSFERASE"/>
    <property type="match status" value="1"/>
</dbReference>
<accession>A0A085BL79</accession>
<dbReference type="STRING" id="421072.SAMN04488097_1176"/>
<reference evidence="3 4" key="1">
    <citation type="submission" date="2014-07" db="EMBL/GenBank/DDBJ databases">
        <title>Epilithonimonas lactis LMG 22401 Genome.</title>
        <authorList>
            <person name="Pipes S.E."/>
            <person name="Stropko S.J."/>
        </authorList>
    </citation>
    <scope>NUCLEOTIDE SEQUENCE [LARGE SCALE GENOMIC DNA]</scope>
    <source>
        <strain evidence="3 4">LMG 24401</strain>
    </source>
</reference>
<dbReference type="InterPro" id="IPR028098">
    <property type="entry name" value="Glyco_trans_4-like_N"/>
</dbReference>
<dbReference type="RefSeq" id="WP_034972963.1">
    <property type="nucleotide sequence ID" value="NZ_FOFI01000002.1"/>
</dbReference>
<dbReference type="Pfam" id="PF00534">
    <property type="entry name" value="Glycos_transf_1"/>
    <property type="match status" value="1"/>
</dbReference>
<evidence type="ECO:0000313" key="3">
    <source>
        <dbReference type="EMBL" id="KFC23224.1"/>
    </source>
</evidence>
<dbReference type="AlphaFoldDB" id="A0A085BL79"/>
<comment type="caution">
    <text evidence="3">The sequence shown here is derived from an EMBL/GenBank/DDBJ whole genome shotgun (WGS) entry which is preliminary data.</text>
</comment>
<organism evidence="3 4">
    <name type="scientific">Epilithonimonas lactis</name>
    <dbReference type="NCBI Taxonomy" id="421072"/>
    <lineage>
        <taxon>Bacteria</taxon>
        <taxon>Pseudomonadati</taxon>
        <taxon>Bacteroidota</taxon>
        <taxon>Flavobacteriia</taxon>
        <taxon>Flavobacteriales</taxon>
        <taxon>Weeksellaceae</taxon>
        <taxon>Chryseobacterium group</taxon>
        <taxon>Epilithonimonas</taxon>
    </lineage>
</organism>
<dbReference type="EMBL" id="JPLY01000001">
    <property type="protein sequence ID" value="KFC23224.1"/>
    <property type="molecule type" value="Genomic_DNA"/>
</dbReference>
<dbReference type="Gene3D" id="3.40.50.2000">
    <property type="entry name" value="Glycogen Phosphorylase B"/>
    <property type="match status" value="2"/>
</dbReference>
<gene>
    <name evidence="3" type="ORF">IO89_01105</name>
</gene>
<dbReference type="SUPFAM" id="SSF53756">
    <property type="entry name" value="UDP-Glycosyltransferase/glycogen phosphorylase"/>
    <property type="match status" value="1"/>
</dbReference>
<dbReference type="InterPro" id="IPR001296">
    <property type="entry name" value="Glyco_trans_1"/>
</dbReference>
<dbReference type="GO" id="GO:0016757">
    <property type="term" value="F:glycosyltransferase activity"/>
    <property type="evidence" value="ECO:0007669"/>
    <property type="project" value="InterPro"/>
</dbReference>
<evidence type="ECO:0000313" key="4">
    <source>
        <dbReference type="Proteomes" id="UP000028623"/>
    </source>
</evidence>
<sequence>MKPKLFRISTVPISLNILLKGQLSFLDQYFEVTAISGSGKDLDEVAQREKVKIHSIEMQRQISPFKDLISLIKLYWYFKKERPDIIHSITPKAGLLSMVAGRLAGVPIRIHTFTGLVFPYRSGFMQKVLILMDCVLCHSATHIYPEGKGVKADLIRYKITDKPLTIIGNGNVNGIDVTHFDPHCISDEAKLQLKKQLNISENDFVFVFVGRLVKDKGINELVSAFKTLKPSNPQTLKLLLVGPLEQELDPLSQDVLNEIEINPDIISVGFQVDVRPYLAISDCLAFPSYREGFPNVVLQALAMELPALVSDINGCNEIVQNGVNGLIFPPKNAKALATAMGKILEKECYHYLKKNSRDSIMDFKQELIWESLKKNYDDYLKLL</sequence>
<protein>
    <submittedName>
        <fullName evidence="3">Glycosyl transferase family 1</fullName>
    </submittedName>
</protein>
<evidence type="ECO:0000259" key="1">
    <source>
        <dbReference type="Pfam" id="PF00534"/>
    </source>
</evidence>
<dbReference type="Pfam" id="PF13477">
    <property type="entry name" value="Glyco_trans_4_2"/>
    <property type="match status" value="1"/>
</dbReference>
<feature type="domain" description="Glycosyl transferase family 1" evidence="1">
    <location>
        <begin position="192"/>
        <end position="357"/>
    </location>
</feature>
<dbReference type="OrthoDB" id="9790710at2"/>
<keyword evidence="4" id="KW-1185">Reference proteome</keyword>
<dbReference type="Proteomes" id="UP000028623">
    <property type="component" value="Unassembled WGS sequence"/>
</dbReference>
<name>A0A085BL79_9FLAO</name>
<dbReference type="CDD" id="cd03808">
    <property type="entry name" value="GT4_CapM-like"/>
    <property type="match status" value="1"/>
</dbReference>
<feature type="domain" description="Glycosyltransferase subfamily 4-like N-terminal" evidence="2">
    <location>
        <begin position="24"/>
        <end position="127"/>
    </location>
</feature>
<evidence type="ECO:0000259" key="2">
    <source>
        <dbReference type="Pfam" id="PF13477"/>
    </source>
</evidence>
<keyword evidence="3" id="KW-0808">Transferase</keyword>
<dbReference type="eggNOG" id="COG0438">
    <property type="taxonomic scope" value="Bacteria"/>
</dbReference>
<proteinExistence type="predicted"/>